<dbReference type="PANTHER" id="PTHR10314">
    <property type="entry name" value="CYSTATHIONINE BETA-SYNTHASE"/>
    <property type="match status" value="1"/>
</dbReference>
<evidence type="ECO:0000313" key="5">
    <source>
        <dbReference type="Proteomes" id="UP001205311"/>
    </source>
</evidence>
<dbReference type="Gene3D" id="3.40.50.1100">
    <property type="match status" value="2"/>
</dbReference>
<dbReference type="CDD" id="cd01561">
    <property type="entry name" value="CBS_like"/>
    <property type="match status" value="1"/>
</dbReference>
<feature type="domain" description="Tryptophan synthase beta chain-like PALP" evidence="3">
    <location>
        <begin position="30"/>
        <end position="312"/>
    </location>
</feature>
<evidence type="ECO:0000259" key="3">
    <source>
        <dbReference type="Pfam" id="PF00291"/>
    </source>
</evidence>
<comment type="caution">
    <text evidence="4">The sequence shown here is derived from an EMBL/GenBank/DDBJ whole genome shotgun (WGS) entry which is preliminary data.</text>
</comment>
<dbReference type="EMBL" id="JAMTCP010000003">
    <property type="protein sequence ID" value="MCP2257359.1"/>
    <property type="molecule type" value="Genomic_DNA"/>
</dbReference>
<dbReference type="InterPro" id="IPR050214">
    <property type="entry name" value="Cys_Synth/Cystath_Beta-Synth"/>
</dbReference>
<evidence type="ECO:0000256" key="1">
    <source>
        <dbReference type="ARBA" id="ARBA00001933"/>
    </source>
</evidence>
<accession>A0ABT1HPB3</accession>
<protein>
    <submittedName>
        <fullName evidence="4">Cysteine synthase A</fullName>
    </submittedName>
</protein>
<organism evidence="4 5">
    <name type="scientific">Streptoalloteichus tenebrarius (strain ATCC 17920 / DSM 40477 / JCM 4838 / CBS 697.72 / NBRC 16177 / NCIMB 11028 / NRRL B-12390 / A12253. 1 / ISP 5477)</name>
    <name type="common">Streptomyces tenebrarius</name>
    <dbReference type="NCBI Taxonomy" id="1933"/>
    <lineage>
        <taxon>Bacteria</taxon>
        <taxon>Bacillati</taxon>
        <taxon>Actinomycetota</taxon>
        <taxon>Actinomycetes</taxon>
        <taxon>Pseudonocardiales</taxon>
        <taxon>Pseudonocardiaceae</taxon>
        <taxon>Streptoalloteichus</taxon>
    </lineage>
</organism>
<keyword evidence="5" id="KW-1185">Reference proteome</keyword>
<keyword evidence="2" id="KW-0663">Pyridoxal phosphate</keyword>
<name>A0ABT1HPB3_STRSD</name>
<comment type="cofactor">
    <cofactor evidence="1">
        <name>pyridoxal 5'-phosphate</name>
        <dbReference type="ChEBI" id="CHEBI:597326"/>
    </cofactor>
</comment>
<sequence>MRTSAPTLTSTVDTPGRVPALGGNQDLLALLGNTPLARITTPLPHAHRGFWAKLECLSAGGMKARAAVSMLRGARQRGELRPHAPVVESTSGTLGVGLAFAGQALGHPVVLVVDDDLEPAMRSLLVAHGARLEVVDRPHPTGGWQQARLDRLRQVLRDLPDAYWPDQYNNPDNPAGYAALARELVDQLDHADVLVCSVGTGGHSGGLATVLRQHWPRLRLVGVDTVGSTIFGQPARPRVMRGLGSSIYPRNVAYPLFDEVHWVGPVEAVDACRRLARHAFVTGGWSTGAVARVAAWIARVEPGARVVTVFPDGPHRYLGTIFDDDYCRARGLTGPPAPHPVEIADPRAVEVTGWARCRGAVDPLTTVEVPA</sequence>
<evidence type="ECO:0000313" key="4">
    <source>
        <dbReference type="EMBL" id="MCP2257359.1"/>
    </source>
</evidence>
<dbReference type="Proteomes" id="UP001205311">
    <property type="component" value="Unassembled WGS sequence"/>
</dbReference>
<gene>
    <name evidence="4" type="ORF">LX15_001044</name>
</gene>
<dbReference type="SUPFAM" id="SSF53686">
    <property type="entry name" value="Tryptophan synthase beta subunit-like PLP-dependent enzymes"/>
    <property type="match status" value="1"/>
</dbReference>
<dbReference type="InterPro" id="IPR036052">
    <property type="entry name" value="TrpB-like_PALP_sf"/>
</dbReference>
<proteinExistence type="predicted"/>
<evidence type="ECO:0000256" key="2">
    <source>
        <dbReference type="ARBA" id="ARBA00022898"/>
    </source>
</evidence>
<reference evidence="4 5" key="1">
    <citation type="submission" date="2022-06" db="EMBL/GenBank/DDBJ databases">
        <title>Genomic Encyclopedia of Archaeal and Bacterial Type Strains, Phase II (KMG-II): from individual species to whole genera.</title>
        <authorList>
            <person name="Goeker M."/>
        </authorList>
    </citation>
    <scope>NUCLEOTIDE SEQUENCE [LARGE SCALE GENOMIC DNA]</scope>
    <source>
        <strain evidence="4 5">DSM 40477</strain>
    </source>
</reference>
<dbReference type="InterPro" id="IPR001926">
    <property type="entry name" value="TrpB-like_PALP"/>
</dbReference>
<dbReference type="Pfam" id="PF00291">
    <property type="entry name" value="PALP"/>
    <property type="match status" value="1"/>
</dbReference>